<evidence type="ECO:0000313" key="1">
    <source>
        <dbReference type="EMBL" id="CAD7251365.1"/>
    </source>
</evidence>
<dbReference type="Proteomes" id="UP000677054">
    <property type="component" value="Unassembled WGS sequence"/>
</dbReference>
<dbReference type="EMBL" id="LR903008">
    <property type="protein sequence ID" value="CAD7251365.1"/>
    <property type="molecule type" value="Genomic_DNA"/>
</dbReference>
<sequence length="257" mass="28793">DLLEDHDLQKTTWHSREIVSSLLRKILGLDQGLMQQGSIKVLLTLYENFLVCILLDESLKQSDLDDLHVVTAHLLTAGKISTGQQTGTQQMTKAPNSSDLFKNLLQIFIQCPLSIEERMVLFRISHLLDLISMKVSKTSLGNSLAFEWNPAFEDQHGYFTILEHVLPSCMGMGNKMLFQLSQAASLCIKYTKCSPNSEFLKSSTVSLLQASIPWSQVACGTILPPSYEPEFIRGSLDWVSALNEPVADFKKERETPC</sequence>
<keyword evidence="2" id="KW-1185">Reference proteome</keyword>
<organism evidence="1">
    <name type="scientific">Darwinula stevensoni</name>
    <dbReference type="NCBI Taxonomy" id="69355"/>
    <lineage>
        <taxon>Eukaryota</taxon>
        <taxon>Metazoa</taxon>
        <taxon>Ecdysozoa</taxon>
        <taxon>Arthropoda</taxon>
        <taxon>Crustacea</taxon>
        <taxon>Oligostraca</taxon>
        <taxon>Ostracoda</taxon>
        <taxon>Podocopa</taxon>
        <taxon>Podocopida</taxon>
        <taxon>Darwinulocopina</taxon>
        <taxon>Darwinuloidea</taxon>
        <taxon>Darwinulidae</taxon>
        <taxon>Darwinula</taxon>
    </lineage>
</organism>
<name>A0A7R9ABZ0_9CRUS</name>
<evidence type="ECO:0000313" key="2">
    <source>
        <dbReference type="Proteomes" id="UP000677054"/>
    </source>
</evidence>
<gene>
    <name evidence="1" type="ORF">DSTB1V02_LOCUS11132</name>
</gene>
<feature type="non-terminal residue" evidence="1">
    <location>
        <position position="1"/>
    </location>
</feature>
<dbReference type="EMBL" id="CAJPEV010003491">
    <property type="protein sequence ID" value="CAG0899875.1"/>
    <property type="molecule type" value="Genomic_DNA"/>
</dbReference>
<accession>A0A7R9ABZ0</accession>
<dbReference type="AlphaFoldDB" id="A0A7R9ABZ0"/>
<protein>
    <submittedName>
        <fullName evidence="1">Uncharacterized protein</fullName>
    </submittedName>
</protein>
<proteinExistence type="predicted"/>
<reference evidence="1" key="1">
    <citation type="submission" date="2020-11" db="EMBL/GenBank/DDBJ databases">
        <authorList>
            <person name="Tran Van P."/>
        </authorList>
    </citation>
    <scope>NUCLEOTIDE SEQUENCE</scope>
</reference>